<name>A0A699V359_TANCI</name>
<dbReference type="EMBL" id="BKCJ011395250">
    <property type="protein sequence ID" value="GFD29487.1"/>
    <property type="molecule type" value="Genomic_DNA"/>
</dbReference>
<proteinExistence type="predicted"/>
<comment type="caution">
    <text evidence="1">The sequence shown here is derived from an EMBL/GenBank/DDBJ whole genome shotgun (WGS) entry which is preliminary data.</text>
</comment>
<accession>A0A699V359</accession>
<organism evidence="1">
    <name type="scientific">Tanacetum cinerariifolium</name>
    <name type="common">Dalmatian daisy</name>
    <name type="synonym">Chrysanthemum cinerariifolium</name>
    <dbReference type="NCBI Taxonomy" id="118510"/>
    <lineage>
        <taxon>Eukaryota</taxon>
        <taxon>Viridiplantae</taxon>
        <taxon>Streptophyta</taxon>
        <taxon>Embryophyta</taxon>
        <taxon>Tracheophyta</taxon>
        <taxon>Spermatophyta</taxon>
        <taxon>Magnoliopsida</taxon>
        <taxon>eudicotyledons</taxon>
        <taxon>Gunneridae</taxon>
        <taxon>Pentapetalae</taxon>
        <taxon>asterids</taxon>
        <taxon>campanulids</taxon>
        <taxon>Asterales</taxon>
        <taxon>Asteraceae</taxon>
        <taxon>Asteroideae</taxon>
        <taxon>Anthemideae</taxon>
        <taxon>Anthemidinae</taxon>
        <taxon>Tanacetum</taxon>
    </lineage>
</organism>
<evidence type="ECO:0000313" key="1">
    <source>
        <dbReference type="EMBL" id="GFD29487.1"/>
    </source>
</evidence>
<feature type="non-terminal residue" evidence="1">
    <location>
        <position position="1"/>
    </location>
</feature>
<dbReference type="AlphaFoldDB" id="A0A699V359"/>
<gene>
    <name evidence="1" type="ORF">Tci_901456</name>
</gene>
<protein>
    <submittedName>
        <fullName evidence="1">Uncharacterized protein</fullName>
    </submittedName>
</protein>
<reference evidence="1" key="1">
    <citation type="journal article" date="2019" name="Sci. Rep.">
        <title>Draft genome of Tanacetum cinerariifolium, the natural source of mosquito coil.</title>
        <authorList>
            <person name="Yamashiro T."/>
            <person name="Shiraishi A."/>
            <person name="Satake H."/>
            <person name="Nakayama K."/>
        </authorList>
    </citation>
    <scope>NUCLEOTIDE SEQUENCE</scope>
</reference>
<sequence length="56" mass="6744">EEETDSDKTESDIIKILVLNQSNTEDYKEEEEENIEDDEKWMKKKMMRSLRSCTKT</sequence>